<protein>
    <submittedName>
        <fullName evidence="2">Uncharacterized protein</fullName>
    </submittedName>
</protein>
<evidence type="ECO:0000313" key="2">
    <source>
        <dbReference type="EMBL" id="GAG53976.1"/>
    </source>
</evidence>
<name>X1A121_9ZZZZ</name>
<comment type="caution">
    <text evidence="2">The sequence shown here is derived from an EMBL/GenBank/DDBJ whole genome shotgun (WGS) entry which is preliminary data.</text>
</comment>
<keyword evidence="1" id="KW-1133">Transmembrane helix</keyword>
<accession>X1A121</accession>
<gene>
    <name evidence="2" type="ORF">S01H4_13091</name>
</gene>
<feature type="transmembrane region" description="Helical" evidence="1">
    <location>
        <begin position="32"/>
        <end position="51"/>
    </location>
</feature>
<reference evidence="2" key="1">
    <citation type="journal article" date="2014" name="Front. Microbiol.">
        <title>High frequency of phylogenetically diverse reductive dehalogenase-homologous genes in deep subseafloor sedimentary metagenomes.</title>
        <authorList>
            <person name="Kawai M."/>
            <person name="Futagami T."/>
            <person name="Toyoda A."/>
            <person name="Takaki Y."/>
            <person name="Nishi S."/>
            <person name="Hori S."/>
            <person name="Arai W."/>
            <person name="Tsubouchi T."/>
            <person name="Morono Y."/>
            <person name="Uchiyama I."/>
            <person name="Ito T."/>
            <person name="Fujiyama A."/>
            <person name="Inagaki F."/>
            <person name="Takami H."/>
        </authorList>
    </citation>
    <scope>NUCLEOTIDE SEQUENCE</scope>
    <source>
        <strain evidence="2">Expedition CK06-06</strain>
    </source>
</reference>
<sequence length="71" mass="7923">MFSSVISYFALVSSGLVCAIILRYLGYNGTEITFFSLAVELISLFLCYLLLKGFLKSEEDQDKSKGKESKP</sequence>
<feature type="transmembrane region" description="Helical" evidence="1">
    <location>
        <begin position="6"/>
        <end position="25"/>
    </location>
</feature>
<organism evidence="2">
    <name type="scientific">marine sediment metagenome</name>
    <dbReference type="NCBI Taxonomy" id="412755"/>
    <lineage>
        <taxon>unclassified sequences</taxon>
        <taxon>metagenomes</taxon>
        <taxon>ecological metagenomes</taxon>
    </lineage>
</organism>
<keyword evidence="1" id="KW-0812">Transmembrane</keyword>
<evidence type="ECO:0000256" key="1">
    <source>
        <dbReference type="SAM" id="Phobius"/>
    </source>
</evidence>
<dbReference type="EMBL" id="BART01005776">
    <property type="protein sequence ID" value="GAG53976.1"/>
    <property type="molecule type" value="Genomic_DNA"/>
</dbReference>
<dbReference type="AlphaFoldDB" id="X1A121"/>
<keyword evidence="1" id="KW-0472">Membrane</keyword>
<proteinExistence type="predicted"/>